<dbReference type="PANTHER" id="PTHR24064">
    <property type="entry name" value="SOLUTE CARRIER FAMILY 22 MEMBER"/>
    <property type="match status" value="1"/>
</dbReference>
<dbReference type="PROSITE" id="PS00216">
    <property type="entry name" value="SUGAR_TRANSPORT_1"/>
    <property type="match status" value="3"/>
</dbReference>
<evidence type="ECO:0000256" key="3">
    <source>
        <dbReference type="ARBA" id="ARBA00022989"/>
    </source>
</evidence>
<protein>
    <submittedName>
        <fullName evidence="7">Organic cation transporter protein</fullName>
    </submittedName>
</protein>
<reference evidence="7 8" key="1">
    <citation type="submission" date="2019-07" db="EMBL/GenBank/DDBJ databases">
        <title>Draft genome assembly of a fouling barnacle, Amphibalanus amphitrite (Darwin, 1854): The first reference genome for Thecostraca.</title>
        <authorList>
            <person name="Kim W."/>
        </authorList>
    </citation>
    <scope>NUCLEOTIDE SEQUENCE [LARGE SCALE GENOMIC DNA]</scope>
    <source>
        <strain evidence="7">SNU_AA5</strain>
        <tissue evidence="7">Soma without cirri and trophi</tissue>
    </source>
</reference>
<evidence type="ECO:0000259" key="6">
    <source>
        <dbReference type="PROSITE" id="PS50850"/>
    </source>
</evidence>
<sequence>MADAAKKSVVAERTFSPVDDEDDSEKDVFFDDVMEWCCGSGRWQVLLVSYMSMIWLILPAISMAMMFVGASPDFKCADGFDANVTFSALPADTPRCHPVGDADASCSRWVFDTSMYESTVVTEWSLVCGRKPLLSMLQSWVMLGGIVGSAISGQLSDRFGRKPVFLSTAVTILACAFASALVTDYASFAAVRFVTGVAMATLVGCHTVMTMEMAGRRTRAAFGTLSGLPFPFGIMLVAAGSYALRSHRQLQLAYAVPFVFLLSNFWLRPESPHWLVVQGRFAEAYTILERGARCNRHPMPPKEEVLAKMRHVRDSLLAREAAAHRATGRGRQGWRQLVGSPILVRYSAVAFFISFVICGAYFGVTFDMTQLSASPHLAAVLSALVELPSYCVFPLLDRLGRRGSLVAFLLTGAGAMLLVLADRRPAVWMALGLVAKFGVSAAFVGVWVLIGECMPTTVRGLAFGVCQTGVRLGGAAAPFVVDLVSDLHPAAPSAVFGAAMLAAGLATLLLPETNNQPLPETAVDIENRTGRKKAAADLQGVSRNGTALDLEKVELSDSF</sequence>
<comment type="caution">
    <text evidence="7">The sequence shown here is derived from an EMBL/GenBank/DDBJ whole genome shotgun (WGS) entry which is preliminary data.</text>
</comment>
<dbReference type="InterPro" id="IPR005829">
    <property type="entry name" value="Sugar_transporter_CS"/>
</dbReference>
<dbReference type="InterPro" id="IPR005828">
    <property type="entry name" value="MFS_sugar_transport-like"/>
</dbReference>
<dbReference type="Proteomes" id="UP000440578">
    <property type="component" value="Unassembled WGS sequence"/>
</dbReference>
<feature type="transmembrane region" description="Helical" evidence="5">
    <location>
        <begin position="189"/>
        <end position="209"/>
    </location>
</feature>
<name>A0A6A4VZA0_AMPAM</name>
<dbReference type="InterPro" id="IPR020846">
    <property type="entry name" value="MFS_dom"/>
</dbReference>
<evidence type="ECO:0000256" key="2">
    <source>
        <dbReference type="ARBA" id="ARBA00022692"/>
    </source>
</evidence>
<dbReference type="GO" id="GO:0022857">
    <property type="term" value="F:transmembrane transporter activity"/>
    <property type="evidence" value="ECO:0007669"/>
    <property type="project" value="InterPro"/>
</dbReference>
<feature type="transmembrane region" description="Helical" evidence="5">
    <location>
        <begin position="250"/>
        <end position="267"/>
    </location>
</feature>
<dbReference type="GO" id="GO:0016020">
    <property type="term" value="C:membrane"/>
    <property type="evidence" value="ECO:0007669"/>
    <property type="project" value="UniProtKB-SubCell"/>
</dbReference>
<gene>
    <name evidence="7" type="primary">Orct_18</name>
    <name evidence="7" type="ORF">FJT64_000667</name>
</gene>
<feature type="domain" description="Major facilitator superfamily (MFS) profile" evidence="6">
    <location>
        <begin position="48"/>
        <end position="515"/>
    </location>
</feature>
<dbReference type="SUPFAM" id="SSF103473">
    <property type="entry name" value="MFS general substrate transporter"/>
    <property type="match status" value="1"/>
</dbReference>
<feature type="transmembrane region" description="Helical" evidence="5">
    <location>
        <begin position="343"/>
        <end position="364"/>
    </location>
</feature>
<evidence type="ECO:0000256" key="1">
    <source>
        <dbReference type="ARBA" id="ARBA00004141"/>
    </source>
</evidence>
<feature type="transmembrane region" description="Helical" evidence="5">
    <location>
        <begin position="221"/>
        <end position="244"/>
    </location>
</feature>
<accession>A0A6A4VZA0</accession>
<dbReference type="Gene3D" id="1.20.1250.20">
    <property type="entry name" value="MFS general substrate transporter like domains"/>
    <property type="match status" value="1"/>
</dbReference>
<feature type="transmembrane region" description="Helical" evidence="5">
    <location>
        <begin position="45"/>
        <end position="68"/>
    </location>
</feature>
<keyword evidence="3 5" id="KW-1133">Transmembrane helix</keyword>
<dbReference type="AlphaFoldDB" id="A0A6A4VZA0"/>
<feature type="transmembrane region" description="Helical" evidence="5">
    <location>
        <begin position="133"/>
        <end position="152"/>
    </location>
</feature>
<keyword evidence="8" id="KW-1185">Reference proteome</keyword>
<feature type="transmembrane region" description="Helical" evidence="5">
    <location>
        <begin position="164"/>
        <end position="183"/>
    </location>
</feature>
<keyword evidence="2 5" id="KW-0812">Transmembrane</keyword>
<organism evidence="7 8">
    <name type="scientific">Amphibalanus amphitrite</name>
    <name type="common">Striped barnacle</name>
    <name type="synonym">Balanus amphitrite</name>
    <dbReference type="NCBI Taxonomy" id="1232801"/>
    <lineage>
        <taxon>Eukaryota</taxon>
        <taxon>Metazoa</taxon>
        <taxon>Ecdysozoa</taxon>
        <taxon>Arthropoda</taxon>
        <taxon>Crustacea</taxon>
        <taxon>Multicrustacea</taxon>
        <taxon>Cirripedia</taxon>
        <taxon>Thoracica</taxon>
        <taxon>Thoracicalcarea</taxon>
        <taxon>Balanomorpha</taxon>
        <taxon>Balanoidea</taxon>
        <taxon>Balanidae</taxon>
        <taxon>Amphibalaninae</taxon>
        <taxon>Amphibalanus</taxon>
    </lineage>
</organism>
<evidence type="ECO:0000256" key="4">
    <source>
        <dbReference type="ARBA" id="ARBA00023136"/>
    </source>
</evidence>
<dbReference type="OrthoDB" id="2544694at2759"/>
<comment type="subcellular location">
    <subcellularLocation>
        <location evidence="1">Membrane</location>
        <topology evidence="1">Multi-pass membrane protein</topology>
    </subcellularLocation>
</comment>
<proteinExistence type="predicted"/>
<feature type="transmembrane region" description="Helical" evidence="5">
    <location>
        <begin position="427"/>
        <end position="449"/>
    </location>
</feature>
<feature type="transmembrane region" description="Helical" evidence="5">
    <location>
        <begin position="403"/>
        <end position="421"/>
    </location>
</feature>
<evidence type="ECO:0000256" key="5">
    <source>
        <dbReference type="SAM" id="Phobius"/>
    </source>
</evidence>
<dbReference type="PROSITE" id="PS50850">
    <property type="entry name" value="MFS"/>
    <property type="match status" value="1"/>
</dbReference>
<evidence type="ECO:0000313" key="8">
    <source>
        <dbReference type="Proteomes" id="UP000440578"/>
    </source>
</evidence>
<dbReference type="EMBL" id="VIIS01001631">
    <property type="protein sequence ID" value="KAF0295228.1"/>
    <property type="molecule type" value="Genomic_DNA"/>
</dbReference>
<dbReference type="InterPro" id="IPR036259">
    <property type="entry name" value="MFS_trans_sf"/>
</dbReference>
<evidence type="ECO:0000313" key="7">
    <source>
        <dbReference type="EMBL" id="KAF0295228.1"/>
    </source>
</evidence>
<dbReference type="Pfam" id="PF00083">
    <property type="entry name" value="Sugar_tr"/>
    <property type="match status" value="1"/>
</dbReference>
<keyword evidence="4 5" id="KW-0472">Membrane</keyword>
<feature type="transmembrane region" description="Helical" evidence="5">
    <location>
        <begin position="376"/>
        <end position="396"/>
    </location>
</feature>